<dbReference type="GO" id="GO:0004377">
    <property type="term" value="F:GDP-Man:Man(3)GlcNAc(2)-PP-Dol alpha-1,2-mannosyltransferase activity"/>
    <property type="evidence" value="ECO:0007669"/>
    <property type="project" value="UniProtKB-UniRule"/>
</dbReference>
<feature type="transmembrane region" description="Helical" evidence="12">
    <location>
        <begin position="20"/>
        <end position="48"/>
    </location>
</feature>
<gene>
    <name evidence="15" type="ORF">CROQUDRAFT_719448</name>
</gene>
<dbReference type="InterPro" id="IPR038013">
    <property type="entry name" value="ALG11"/>
</dbReference>
<comment type="pathway">
    <text evidence="2 12">Protein modification; protein glycosylation.</text>
</comment>
<dbReference type="Proteomes" id="UP000886653">
    <property type="component" value="Unassembled WGS sequence"/>
</dbReference>
<keyword evidence="7 12" id="KW-0812">Transmembrane</keyword>
<evidence type="ECO:0000256" key="4">
    <source>
        <dbReference type="ARBA" id="ARBA00022018"/>
    </source>
</evidence>
<feature type="domain" description="Glycosyl transferase family 1" evidence="13">
    <location>
        <begin position="316"/>
        <end position="482"/>
    </location>
</feature>
<keyword evidence="16" id="KW-1185">Reference proteome</keyword>
<dbReference type="SUPFAM" id="SSF53756">
    <property type="entry name" value="UDP-Glycosyltransferase/glycogen phosphorylase"/>
    <property type="match status" value="1"/>
</dbReference>
<evidence type="ECO:0000256" key="3">
    <source>
        <dbReference type="ARBA" id="ARBA00012645"/>
    </source>
</evidence>
<evidence type="ECO:0000259" key="13">
    <source>
        <dbReference type="Pfam" id="PF00534"/>
    </source>
</evidence>
<evidence type="ECO:0000259" key="14">
    <source>
        <dbReference type="Pfam" id="PF15924"/>
    </source>
</evidence>
<keyword evidence="8 12" id="KW-0256">Endoplasmic reticulum</keyword>
<dbReference type="Pfam" id="PF00534">
    <property type="entry name" value="Glycos_transf_1"/>
    <property type="match status" value="1"/>
</dbReference>
<dbReference type="EC" id="2.4.1.131" evidence="3 12"/>
<comment type="similarity">
    <text evidence="12">Belongs to the glycosyltransferase group 1 family. Glycosyltransferase 4 subfamily.</text>
</comment>
<reference evidence="15" key="1">
    <citation type="submission" date="2013-11" db="EMBL/GenBank/DDBJ databases">
        <title>Genome sequence of the fusiform rust pathogen reveals effectors for host alternation and coevolution with pine.</title>
        <authorList>
            <consortium name="DOE Joint Genome Institute"/>
            <person name="Smith K."/>
            <person name="Pendleton A."/>
            <person name="Kubisiak T."/>
            <person name="Anderson C."/>
            <person name="Salamov A."/>
            <person name="Aerts A."/>
            <person name="Riley R."/>
            <person name="Clum A."/>
            <person name="Lindquist E."/>
            <person name="Ence D."/>
            <person name="Campbell M."/>
            <person name="Kronenberg Z."/>
            <person name="Feau N."/>
            <person name="Dhillon B."/>
            <person name="Hamelin R."/>
            <person name="Burleigh J."/>
            <person name="Smith J."/>
            <person name="Yandell M."/>
            <person name="Nelson C."/>
            <person name="Grigoriev I."/>
            <person name="Davis J."/>
        </authorList>
    </citation>
    <scope>NUCLEOTIDE SEQUENCE</scope>
    <source>
        <strain evidence="15">G11</strain>
    </source>
</reference>
<evidence type="ECO:0000313" key="16">
    <source>
        <dbReference type="Proteomes" id="UP000886653"/>
    </source>
</evidence>
<dbReference type="EMBL" id="MU167209">
    <property type="protein sequence ID" value="KAG0152206.1"/>
    <property type="molecule type" value="Genomic_DNA"/>
</dbReference>
<evidence type="ECO:0000256" key="5">
    <source>
        <dbReference type="ARBA" id="ARBA00022676"/>
    </source>
</evidence>
<evidence type="ECO:0000256" key="6">
    <source>
        <dbReference type="ARBA" id="ARBA00022679"/>
    </source>
</evidence>
<comment type="function">
    <text evidence="12">GDP-Man:Man(3)GlcNAc(2)-PP-Dol alpha-1,2-mannosyltransferase that operates in the biosynthetic pathway of dolichol-linked oligosaccharides, the glycan precursors employed in protein asparagine (N)-glycosylation. The assembly of dolichol-linked oligosaccharides begins on the cytosolic side of the endoplasmic reticulum membrane and finishes in its lumen. The sequential addition of sugars to dolichol pyrophosphate produces dolichol-linked oligosaccharides containing fourteen sugars, including two GlcNAcs, nine mannoses and three glucoses. Once assembled, the oligosaccharide is transferred from the lipid to nascent proteins by oligosaccharyltransferases. Catalyzes, on the cytoplasmic face of the endoplasmic reticulum, the addition of the fourth and fifth mannose residues to the dolichol-linked oligosaccharide chain, to produce Man(5)GlcNAc(2)-PP-dolichol core oligosaccharide.</text>
</comment>
<dbReference type="CDD" id="cd03806">
    <property type="entry name" value="GT4_ALG11-like"/>
    <property type="match status" value="1"/>
</dbReference>
<keyword evidence="10 12" id="KW-0472">Membrane</keyword>
<dbReference type="PANTHER" id="PTHR45919:SF1">
    <property type="entry name" value="GDP-MAN:MAN(3)GLCNAC(2)-PP-DOL ALPHA-1,2-MANNOSYLTRANSFERASE"/>
    <property type="match status" value="1"/>
</dbReference>
<accession>A0A9P6NZ99</accession>
<name>A0A9P6NZ99_9BASI</name>
<protein>
    <recommendedName>
        <fullName evidence="4 12">GDP-Man:Man(3)GlcNAc(2)-PP-Dol alpha-1,2-mannosyltransferase</fullName>
        <ecNumber evidence="3 12">2.4.1.131</ecNumber>
    </recommendedName>
</protein>
<comment type="subcellular location">
    <subcellularLocation>
        <location evidence="1">Endoplasmic reticulum membrane</location>
        <topology evidence="1">Single-pass membrane protein</topology>
    </subcellularLocation>
</comment>
<keyword evidence="5 12" id="KW-0328">Glycosyltransferase</keyword>
<sequence length="534" mass="61298">MDLIKLLAYTFTIFFRLPPIARLIIVLVFITQSIYFSILSFRFTTLWYGKLIRKRNKSNRFKLLENISNQSQKTIIGFFHPYCNAGGGGERVLWTAVAFHQRNHSNVICAIYTGDLGVTKEEMISKVKQRFNIDIELQSLILVPLTSRYLLEASYWPRFTLLGQSLGSIVVGFEAINRLIPDVYIDTMGYAFTYPIFSSLAGIPIGAYVHYPTISTDMVKKVTNRQSAHNHSSIISNSFILTHAKLLYYILFAELYSNCLKQADNIMVNSTWTKRHIENLLKPSFYQSTINSNSKKEIEIIYPPCDIKSFINFPLSSRHPIILSISQFRPEKDQIKQILSFSNFLKLNPNKPFKLILAGSCRDSEDEKRVEDLKKLVDQLGLQSKVEFKVNIDYNELKHLLSISSIGLSTMVDEHFGISIVEFMASGLIPLVHASGGPLTDIIEEKVTGYFGTTIESYSQQLNEITSTDQIQLETLRENARKISQEKFSEEVFEFEWDKVWNQLKDQKRGLKEELDKSWIPKSRLLGNESKKVD</sequence>
<evidence type="ECO:0000256" key="11">
    <source>
        <dbReference type="ARBA" id="ARBA00045065"/>
    </source>
</evidence>
<evidence type="ECO:0000256" key="2">
    <source>
        <dbReference type="ARBA" id="ARBA00004922"/>
    </source>
</evidence>
<feature type="domain" description="ALG11 mannosyltransferase N-terminal" evidence="14">
    <location>
        <begin position="74"/>
        <end position="280"/>
    </location>
</feature>
<evidence type="ECO:0000256" key="8">
    <source>
        <dbReference type="ARBA" id="ARBA00022824"/>
    </source>
</evidence>
<comment type="catalytic activity">
    <reaction evidence="11 12">
        <text>an alpha-D-Man-(1-&gt;3)-[alpha-D-Man-(1-&gt;6)]-beta-D-Man-(1-&gt;4)-beta-D-GlcNAc-(1-&gt;4)-alpha-D-GlcNAc-diphospho-di-trans,poly-cis-dolichol + 2 GDP-alpha-D-mannose = an alpha-D-Man-(1-&gt;2)-alpha-D-Man-(1-&gt;2)-alpha-D-Man-(1-&gt;3)-[alpha-D-Man-(1-&gt;6)]-beta-D-Man-(1-&gt;4)-beta-D-GlcNAc-(1-&gt;4)-alpha-D-GlcNAc-diphospho-di-trans,poly-cis-dolichol + 2 GDP + 2 H(+)</text>
        <dbReference type="Rhea" id="RHEA:29523"/>
        <dbReference type="Rhea" id="RHEA-COMP:19515"/>
        <dbReference type="Rhea" id="RHEA-COMP:19516"/>
        <dbReference type="ChEBI" id="CHEBI:15378"/>
        <dbReference type="ChEBI" id="CHEBI:57527"/>
        <dbReference type="ChEBI" id="CHEBI:58189"/>
        <dbReference type="ChEBI" id="CHEBI:132511"/>
        <dbReference type="ChEBI" id="CHEBI:132515"/>
        <dbReference type="EC" id="2.4.1.131"/>
    </reaction>
    <physiologicalReaction direction="left-to-right" evidence="11 12">
        <dbReference type="Rhea" id="RHEA:29524"/>
    </physiologicalReaction>
</comment>
<evidence type="ECO:0000313" key="15">
    <source>
        <dbReference type="EMBL" id="KAG0152206.1"/>
    </source>
</evidence>
<dbReference type="InterPro" id="IPR031814">
    <property type="entry name" value="ALG11_N"/>
</dbReference>
<keyword evidence="6 12" id="KW-0808">Transferase</keyword>
<comment type="caution">
    <text evidence="15">The sequence shown here is derived from an EMBL/GenBank/DDBJ whole genome shotgun (WGS) entry which is preliminary data.</text>
</comment>
<dbReference type="GO" id="GO:0006487">
    <property type="term" value="P:protein N-linked glycosylation"/>
    <property type="evidence" value="ECO:0007669"/>
    <property type="project" value="TreeGrafter"/>
</dbReference>
<dbReference type="InterPro" id="IPR001296">
    <property type="entry name" value="Glyco_trans_1"/>
</dbReference>
<evidence type="ECO:0000256" key="1">
    <source>
        <dbReference type="ARBA" id="ARBA00004389"/>
    </source>
</evidence>
<evidence type="ECO:0000256" key="7">
    <source>
        <dbReference type="ARBA" id="ARBA00022692"/>
    </source>
</evidence>
<dbReference type="OrthoDB" id="2276068at2759"/>
<dbReference type="Pfam" id="PF15924">
    <property type="entry name" value="ALG11_N"/>
    <property type="match status" value="1"/>
</dbReference>
<evidence type="ECO:0000256" key="12">
    <source>
        <dbReference type="RuleBase" id="RU367051"/>
    </source>
</evidence>
<keyword evidence="9 12" id="KW-1133">Transmembrane helix</keyword>
<evidence type="ECO:0000256" key="9">
    <source>
        <dbReference type="ARBA" id="ARBA00022989"/>
    </source>
</evidence>
<dbReference type="Gene3D" id="3.40.50.2000">
    <property type="entry name" value="Glycogen Phosphorylase B"/>
    <property type="match status" value="1"/>
</dbReference>
<dbReference type="PANTHER" id="PTHR45919">
    <property type="entry name" value="GDP-MAN:MAN(3)GLCNAC(2)-PP-DOL ALPHA-1,2-MANNOSYLTRANSFERASE"/>
    <property type="match status" value="1"/>
</dbReference>
<dbReference type="GO" id="GO:0005789">
    <property type="term" value="C:endoplasmic reticulum membrane"/>
    <property type="evidence" value="ECO:0007669"/>
    <property type="project" value="UniProtKB-SubCell"/>
</dbReference>
<dbReference type="AlphaFoldDB" id="A0A9P6NZ99"/>
<evidence type="ECO:0000256" key="10">
    <source>
        <dbReference type="ARBA" id="ARBA00023136"/>
    </source>
</evidence>
<proteinExistence type="inferred from homology"/>
<organism evidence="15 16">
    <name type="scientific">Cronartium quercuum f. sp. fusiforme G11</name>
    <dbReference type="NCBI Taxonomy" id="708437"/>
    <lineage>
        <taxon>Eukaryota</taxon>
        <taxon>Fungi</taxon>
        <taxon>Dikarya</taxon>
        <taxon>Basidiomycota</taxon>
        <taxon>Pucciniomycotina</taxon>
        <taxon>Pucciniomycetes</taxon>
        <taxon>Pucciniales</taxon>
        <taxon>Coleosporiaceae</taxon>
        <taxon>Cronartium</taxon>
    </lineage>
</organism>